<dbReference type="Proteomes" id="UP000265618">
    <property type="component" value="Unassembled WGS sequence"/>
</dbReference>
<comment type="caution">
    <text evidence="1">The sequence shown here is derived from an EMBL/GenBank/DDBJ whole genome shotgun (WGS) entry which is preliminary data.</text>
</comment>
<evidence type="ECO:0000313" key="1">
    <source>
        <dbReference type="EMBL" id="GCA64905.1"/>
    </source>
</evidence>
<sequence length="33" mass="3450">MSASAQAQATRGAITLRGSTEIVAEFFGYSINT</sequence>
<accession>A0A391NUR9</accession>
<organism evidence="1 2">
    <name type="scientific">Kipferlia bialata</name>
    <dbReference type="NCBI Taxonomy" id="797122"/>
    <lineage>
        <taxon>Eukaryota</taxon>
        <taxon>Metamonada</taxon>
        <taxon>Carpediemonas-like organisms</taxon>
        <taxon>Kipferlia</taxon>
    </lineage>
</organism>
<proteinExistence type="predicted"/>
<feature type="non-terminal residue" evidence="1">
    <location>
        <position position="33"/>
    </location>
</feature>
<gene>
    <name evidence="1" type="ORF">KIPB_015702</name>
</gene>
<protein>
    <submittedName>
        <fullName evidence="1">Uncharacterized protein</fullName>
    </submittedName>
</protein>
<dbReference type="OrthoDB" id="1806at2759"/>
<dbReference type="EMBL" id="BDIP01008997">
    <property type="protein sequence ID" value="GCA64905.1"/>
    <property type="molecule type" value="Genomic_DNA"/>
</dbReference>
<name>A0A391NUR9_9EUKA</name>
<dbReference type="AlphaFoldDB" id="A0A391NUR9"/>
<keyword evidence="2" id="KW-1185">Reference proteome</keyword>
<reference evidence="1 2" key="1">
    <citation type="journal article" date="2018" name="PLoS ONE">
        <title>The draft genome of Kipferlia bialata reveals reductive genome evolution in fornicate parasites.</title>
        <authorList>
            <person name="Tanifuji G."/>
            <person name="Takabayashi S."/>
            <person name="Kume K."/>
            <person name="Takagi M."/>
            <person name="Nakayama T."/>
            <person name="Kamikawa R."/>
            <person name="Inagaki Y."/>
            <person name="Hashimoto T."/>
        </authorList>
    </citation>
    <scope>NUCLEOTIDE SEQUENCE [LARGE SCALE GENOMIC DNA]</scope>
    <source>
        <strain evidence="1">NY0173</strain>
    </source>
</reference>
<evidence type="ECO:0000313" key="2">
    <source>
        <dbReference type="Proteomes" id="UP000265618"/>
    </source>
</evidence>